<dbReference type="AlphaFoldDB" id="A0A812DML9"/>
<dbReference type="Proteomes" id="UP000597762">
    <property type="component" value="Unassembled WGS sequence"/>
</dbReference>
<evidence type="ECO:0000256" key="1">
    <source>
        <dbReference type="ARBA" id="ARBA00023002"/>
    </source>
</evidence>
<dbReference type="EMBL" id="CAHIKZ030003848">
    <property type="protein sequence ID" value="CAE1304641.1"/>
    <property type="molecule type" value="Genomic_DNA"/>
</dbReference>
<keyword evidence="5" id="KW-1185">Reference proteome</keyword>
<dbReference type="PRINTS" id="PR00081">
    <property type="entry name" value="GDHRDH"/>
</dbReference>
<dbReference type="SUPFAM" id="SSF81665">
    <property type="entry name" value="Calcium ATPase, transmembrane domain M"/>
    <property type="match status" value="1"/>
</dbReference>
<keyword evidence="3" id="KW-0472">Membrane</keyword>
<evidence type="ECO:0000256" key="2">
    <source>
        <dbReference type="SAM" id="MobiDB-lite"/>
    </source>
</evidence>
<organism evidence="4 5">
    <name type="scientific">Acanthosepion pharaonis</name>
    <name type="common">Pharaoh cuttlefish</name>
    <name type="synonym">Sepia pharaonis</name>
    <dbReference type="NCBI Taxonomy" id="158019"/>
    <lineage>
        <taxon>Eukaryota</taxon>
        <taxon>Metazoa</taxon>
        <taxon>Spiralia</taxon>
        <taxon>Lophotrochozoa</taxon>
        <taxon>Mollusca</taxon>
        <taxon>Cephalopoda</taxon>
        <taxon>Coleoidea</taxon>
        <taxon>Decapodiformes</taxon>
        <taxon>Sepiida</taxon>
        <taxon>Sepiina</taxon>
        <taxon>Sepiidae</taxon>
        <taxon>Acanthosepion</taxon>
    </lineage>
</organism>
<feature type="transmembrane region" description="Helical" evidence="3">
    <location>
        <begin position="259"/>
        <end position="287"/>
    </location>
</feature>
<name>A0A812DML9_ACAPH</name>
<keyword evidence="1" id="KW-0560">Oxidoreductase</keyword>
<evidence type="ECO:0000313" key="5">
    <source>
        <dbReference type="Proteomes" id="UP000597762"/>
    </source>
</evidence>
<dbReference type="InterPro" id="IPR036291">
    <property type="entry name" value="NAD(P)-bd_dom_sf"/>
</dbReference>
<evidence type="ECO:0000313" key="4">
    <source>
        <dbReference type="EMBL" id="CAE1304641.1"/>
    </source>
</evidence>
<dbReference type="InterPro" id="IPR002347">
    <property type="entry name" value="SDR_fam"/>
</dbReference>
<feature type="region of interest" description="Disordered" evidence="2">
    <location>
        <begin position="553"/>
        <end position="578"/>
    </location>
</feature>
<sequence length="578" mass="66047">MCIAHFYPLKAPHSEINDSPVNTINKIFSRMIGRVAIVTGANCGLGFEVSKRLCAQGHDVILACRNEERGMAAVEKICSEQGNALASYMHLDLADMSSVHKFVTNFHEMGKPLDLLVNNAGVFHATSGARRLTKDNFEATMGINHLGHFLLTHLLLEDLISSAKENGESRIVNVGSSLHDPALKVGRHVLENSFLYSSIFSFFLSLLLNFLFLSFFTPQFSLSFFLYSSIFSFFLSLLLNFLFLSFFTPQFSLSFFLSLLLNFLFLSFFLYSSIFFLYSSIFFLSFFPSQFSFFLSFLLNFHFLSFLLNFHFLSFLLNFHFLSFLLNFHFLSFLLNFHFLSFLLNFHFLSFLLNFHFLSFLLNFHFLSFFPFISSLQLLLSTMLRSESQPIDLDNFFLEKPGTYNGYQAYKNSKLANVLFTYELAERLRKTGVTVNCVCPGFVPETSLGRDAGAVSRFFLNYVLYYFLRYKNIAKTVGEGADAIMDCATSAENKGVTGKFFKDRKEAKSSTESMDETLRQKVWDMSVLYCHLQDKILPPPALAIPKKTRVRISVTPSPEDEETEVDQPKLYNPGKLKA</sequence>
<keyword evidence="3" id="KW-1133">Transmembrane helix</keyword>
<dbReference type="GO" id="GO:0016491">
    <property type="term" value="F:oxidoreductase activity"/>
    <property type="evidence" value="ECO:0007669"/>
    <property type="project" value="UniProtKB-KW"/>
</dbReference>
<dbReference type="Gene3D" id="3.40.50.720">
    <property type="entry name" value="NAD(P)-binding Rossmann-like Domain"/>
    <property type="match status" value="2"/>
</dbReference>
<dbReference type="InterPro" id="IPR023298">
    <property type="entry name" value="ATPase_P-typ_TM_dom_sf"/>
</dbReference>
<evidence type="ECO:0000256" key="3">
    <source>
        <dbReference type="SAM" id="Phobius"/>
    </source>
</evidence>
<feature type="transmembrane region" description="Helical" evidence="3">
    <location>
        <begin position="194"/>
        <end position="216"/>
    </location>
</feature>
<feature type="transmembrane region" description="Helical" evidence="3">
    <location>
        <begin position="222"/>
        <end position="247"/>
    </location>
</feature>
<feature type="transmembrane region" description="Helical" evidence="3">
    <location>
        <begin position="355"/>
        <end position="380"/>
    </location>
</feature>
<protein>
    <submittedName>
        <fullName evidence="4">Uncharacterized protein</fullName>
    </submittedName>
</protein>
<accession>A0A812DML9</accession>
<reference evidence="4" key="1">
    <citation type="submission" date="2021-01" db="EMBL/GenBank/DDBJ databases">
        <authorList>
            <person name="Li R."/>
            <person name="Bekaert M."/>
        </authorList>
    </citation>
    <scope>NUCLEOTIDE SEQUENCE</scope>
    <source>
        <strain evidence="4">Farmed</strain>
    </source>
</reference>
<dbReference type="Pfam" id="PF00106">
    <property type="entry name" value="adh_short"/>
    <property type="match status" value="2"/>
</dbReference>
<keyword evidence="3" id="KW-0812">Transmembrane</keyword>
<dbReference type="PRINTS" id="PR00080">
    <property type="entry name" value="SDRFAMILY"/>
</dbReference>
<dbReference type="SUPFAM" id="SSF51735">
    <property type="entry name" value="NAD(P)-binding Rossmann-fold domains"/>
    <property type="match status" value="2"/>
</dbReference>
<dbReference type="PANTHER" id="PTHR43157">
    <property type="entry name" value="PHOSPHATIDYLINOSITOL-GLYCAN BIOSYNTHESIS CLASS F PROTEIN-RELATED"/>
    <property type="match status" value="1"/>
</dbReference>
<dbReference type="PANTHER" id="PTHR43157:SF31">
    <property type="entry name" value="PHOSPHATIDYLINOSITOL-GLYCAN BIOSYNTHESIS CLASS F PROTEIN"/>
    <property type="match status" value="1"/>
</dbReference>
<feature type="transmembrane region" description="Helical" evidence="3">
    <location>
        <begin position="293"/>
        <end position="317"/>
    </location>
</feature>
<dbReference type="OrthoDB" id="191139at2759"/>
<feature type="transmembrane region" description="Helical" evidence="3">
    <location>
        <begin position="324"/>
        <end position="349"/>
    </location>
</feature>
<comment type="caution">
    <text evidence="4">The sequence shown here is derived from an EMBL/GenBank/DDBJ whole genome shotgun (WGS) entry which is preliminary data.</text>
</comment>
<proteinExistence type="predicted"/>
<gene>
    <name evidence="4" type="ORF">SPHA_57221</name>
</gene>